<dbReference type="Pfam" id="PF09837">
    <property type="entry name" value="DUF2064"/>
    <property type="match status" value="1"/>
</dbReference>
<dbReference type="Proteomes" id="UP000642809">
    <property type="component" value="Unassembled WGS sequence"/>
</dbReference>
<accession>A0A8J3CZL4</accession>
<organism evidence="1 2">
    <name type="scientific">Mongoliitalea lutea</name>
    <dbReference type="NCBI Taxonomy" id="849756"/>
    <lineage>
        <taxon>Bacteria</taxon>
        <taxon>Pseudomonadati</taxon>
        <taxon>Bacteroidota</taxon>
        <taxon>Cytophagia</taxon>
        <taxon>Cytophagales</taxon>
        <taxon>Cyclobacteriaceae</taxon>
        <taxon>Mongoliitalea</taxon>
    </lineage>
</organism>
<reference evidence="1" key="2">
    <citation type="submission" date="2020-09" db="EMBL/GenBank/DDBJ databases">
        <authorList>
            <person name="Sun Q."/>
            <person name="Kim S."/>
        </authorList>
    </citation>
    <scope>NUCLEOTIDE SEQUENCE</scope>
    <source>
        <strain evidence="1">KCTC 23224</strain>
    </source>
</reference>
<dbReference type="InterPro" id="IPR029044">
    <property type="entry name" value="Nucleotide-diphossugar_trans"/>
</dbReference>
<comment type="caution">
    <text evidence="1">The sequence shown here is derived from an EMBL/GenBank/DDBJ whole genome shotgun (WGS) entry which is preliminary data.</text>
</comment>
<sequence length="202" mass="22637">MKTQAIIVFQKEFKLGHVKTRVAATAGNHAALEIYKKLVSHTYQILGEVSAEADIYIYLDTVPTEKPEFIPEHFHLRNQVGNDLGEKITHAFSEIFSLGYQSIITVGTDCLDLQKDHLVAAFKDLTAVACCIGPANDGGYYLIGLSKPLPDIFINIPWSTEKVLLETIERLNKKDASYSLLEPLQDIDTELDWIKATNFIKI</sequence>
<dbReference type="NCBIfam" id="TIGR04282">
    <property type="entry name" value="glyco_like_cofC"/>
    <property type="match status" value="1"/>
</dbReference>
<name>A0A8J3CZL4_9BACT</name>
<proteinExistence type="predicted"/>
<dbReference type="InterPro" id="IPR018641">
    <property type="entry name" value="Trfase_1_rSAM/seldom-assoc"/>
</dbReference>
<evidence type="ECO:0000313" key="2">
    <source>
        <dbReference type="Proteomes" id="UP000642809"/>
    </source>
</evidence>
<protein>
    <recommendedName>
        <fullName evidence="3">Glycosyltransferase</fullName>
    </recommendedName>
</protein>
<dbReference type="PANTHER" id="PTHR36529:SF1">
    <property type="entry name" value="GLYCOSYLTRANSFERASE"/>
    <property type="match status" value="1"/>
</dbReference>
<gene>
    <name evidence="1" type="ORF">GCM10008106_32760</name>
</gene>
<dbReference type="EMBL" id="BMYF01000024">
    <property type="protein sequence ID" value="GHB49490.1"/>
    <property type="molecule type" value="Genomic_DNA"/>
</dbReference>
<keyword evidence="2" id="KW-1185">Reference proteome</keyword>
<evidence type="ECO:0000313" key="1">
    <source>
        <dbReference type="EMBL" id="GHB49490.1"/>
    </source>
</evidence>
<evidence type="ECO:0008006" key="3">
    <source>
        <dbReference type="Google" id="ProtNLM"/>
    </source>
</evidence>
<dbReference type="AlphaFoldDB" id="A0A8J3CZL4"/>
<dbReference type="SUPFAM" id="SSF53448">
    <property type="entry name" value="Nucleotide-diphospho-sugar transferases"/>
    <property type="match status" value="1"/>
</dbReference>
<reference evidence="1" key="1">
    <citation type="journal article" date="2014" name="Int. J. Syst. Evol. Microbiol.">
        <title>Complete genome sequence of Corynebacterium casei LMG S-19264T (=DSM 44701T), isolated from a smear-ripened cheese.</title>
        <authorList>
            <consortium name="US DOE Joint Genome Institute (JGI-PGF)"/>
            <person name="Walter F."/>
            <person name="Albersmeier A."/>
            <person name="Kalinowski J."/>
            <person name="Ruckert C."/>
        </authorList>
    </citation>
    <scope>NUCLEOTIDE SEQUENCE</scope>
    <source>
        <strain evidence="1">KCTC 23224</strain>
    </source>
</reference>
<dbReference type="PANTHER" id="PTHR36529">
    <property type="entry name" value="SLL1095 PROTEIN"/>
    <property type="match status" value="1"/>
</dbReference>
<dbReference type="RefSeq" id="WP_189585265.1">
    <property type="nucleotide sequence ID" value="NZ_BMYF01000024.1"/>
</dbReference>
<dbReference type="Gene3D" id="3.90.550.10">
    <property type="entry name" value="Spore Coat Polysaccharide Biosynthesis Protein SpsA, Chain A"/>
    <property type="match status" value="1"/>
</dbReference>